<sequence>MYDPILDALRRGAVAEALTAAEALVAERPDDAQALRWLSTAQMQGGQHDAALATIDRAIALAPENADLHLARAGVLVGSRRNEDAQAALSQATVLDPNQFTAYVVQAQLALSRGEIAEAERLNRLAARVDPEHPRLAFVDAMVLFHNGNGEAALTVLAGAIQRSPDDIQLLHALGSVYLARGHLAFAEQTFRNILDKLPAATDITLLVASLVGRQGRPEEALEVLAPVMADAPVSSVGARSLAGRLHLQAGQLEEAAPLLQSALAGGVQDRALLSALLELWHRQGRRPEGAQALEACLAVSPKNPDLWLARLALEDVGSVEALEVSRRWAETVPDELRALEALLAALDHAGQHEEADVVTEQLIAAMPGHSLAQTRKVNRLIEKDPRAAVAHVESLLVRASGGESRALLLGWLGMAQDRAGLTADAVASWGERAALLQTQSLPLPLVGPAEQAWPALAESGDAGNGRPLFLWGAPGSGIERMVAVLVNARAALLSDRFGATPPKDGLQPFATVQRLLAGQVDPAQLVQDWRASLPARGAPGGNVIDWLVWWDNTLLQALRPQLPQGHLLVVLRDPRDMLLEWLAWGAPSMMAIPSVDVAGAWLAAALEHLAVLLEQQAYPATVIRIDGIEHDSRRLAAALGEALGGAQLPTPPQAGGSGFESGHWRHYAQALAGPFAALTPVAVRLGYPET</sequence>
<dbReference type="Proteomes" id="UP000781710">
    <property type="component" value="Unassembled WGS sequence"/>
</dbReference>
<dbReference type="SMART" id="SM00028">
    <property type="entry name" value="TPR"/>
    <property type="match status" value="4"/>
</dbReference>
<dbReference type="EMBL" id="PDWW01000001">
    <property type="protein sequence ID" value="KAF1727428.1"/>
    <property type="molecule type" value="Genomic_DNA"/>
</dbReference>
<organism evidence="2 3">
    <name type="scientific">Pseudoxanthomonas japonensis</name>
    <dbReference type="NCBI Taxonomy" id="69284"/>
    <lineage>
        <taxon>Bacteria</taxon>
        <taxon>Pseudomonadati</taxon>
        <taxon>Pseudomonadota</taxon>
        <taxon>Gammaproteobacteria</taxon>
        <taxon>Lysobacterales</taxon>
        <taxon>Lysobacteraceae</taxon>
        <taxon>Pseudoxanthomonas</taxon>
    </lineage>
</organism>
<dbReference type="InterPro" id="IPR019734">
    <property type="entry name" value="TPR_rpt"/>
</dbReference>
<accession>A0ABQ6ZM63</accession>
<dbReference type="Pfam" id="PF14559">
    <property type="entry name" value="TPR_19"/>
    <property type="match status" value="1"/>
</dbReference>
<dbReference type="InterPro" id="IPR011990">
    <property type="entry name" value="TPR-like_helical_dom_sf"/>
</dbReference>
<dbReference type="Gene3D" id="1.25.40.10">
    <property type="entry name" value="Tetratricopeptide repeat domain"/>
    <property type="match status" value="1"/>
</dbReference>
<comment type="caution">
    <text evidence="2">The sequence shown here is derived from an EMBL/GenBank/DDBJ whole genome shotgun (WGS) entry which is preliminary data.</text>
</comment>
<dbReference type="Pfam" id="PF13432">
    <property type="entry name" value="TPR_16"/>
    <property type="match status" value="2"/>
</dbReference>
<evidence type="ECO:0000313" key="3">
    <source>
        <dbReference type="Proteomes" id="UP000781710"/>
    </source>
</evidence>
<gene>
    <name evidence="2" type="ORF">CSC78_01015</name>
</gene>
<reference evidence="2 3" key="1">
    <citation type="submission" date="2017-10" db="EMBL/GenBank/DDBJ databases">
        <title>Whole genome sequencing of members of genus Pseudoxanthomonas.</title>
        <authorList>
            <person name="Kumar S."/>
            <person name="Bansal K."/>
            <person name="Kaur A."/>
            <person name="Patil P."/>
            <person name="Sharma S."/>
            <person name="Patil P.B."/>
        </authorList>
    </citation>
    <scope>NUCLEOTIDE SEQUENCE [LARGE SCALE GENOMIC DNA]</scope>
    <source>
        <strain evidence="2 3">DSM 17109</strain>
    </source>
</reference>
<keyword evidence="1" id="KW-0802">TPR repeat</keyword>
<evidence type="ECO:0000256" key="1">
    <source>
        <dbReference type="PROSITE-ProRule" id="PRU00339"/>
    </source>
</evidence>
<keyword evidence="3" id="KW-1185">Reference proteome</keyword>
<proteinExistence type="predicted"/>
<dbReference type="RefSeq" id="WP_162336046.1">
    <property type="nucleotide sequence ID" value="NZ_JBHSRQ010000007.1"/>
</dbReference>
<dbReference type="PROSITE" id="PS50005">
    <property type="entry name" value="TPR"/>
    <property type="match status" value="1"/>
</dbReference>
<protein>
    <submittedName>
        <fullName evidence="2">Adenylate cyclase</fullName>
    </submittedName>
</protein>
<dbReference type="SUPFAM" id="SSF48452">
    <property type="entry name" value="TPR-like"/>
    <property type="match status" value="2"/>
</dbReference>
<dbReference type="PANTHER" id="PTHR12558:SF13">
    <property type="entry name" value="CELL DIVISION CYCLE PROTEIN 27 HOMOLOG"/>
    <property type="match status" value="1"/>
</dbReference>
<name>A0ABQ6ZM63_9GAMM</name>
<evidence type="ECO:0000313" key="2">
    <source>
        <dbReference type="EMBL" id="KAF1727428.1"/>
    </source>
</evidence>
<feature type="repeat" description="TPR" evidence="1">
    <location>
        <begin position="32"/>
        <end position="65"/>
    </location>
</feature>
<dbReference type="PANTHER" id="PTHR12558">
    <property type="entry name" value="CELL DIVISION CYCLE 16,23,27"/>
    <property type="match status" value="1"/>
</dbReference>